<name>A0A7J0DSI9_9ERIC</name>
<proteinExistence type="predicted"/>
<accession>A0A7J0DSI9</accession>
<gene>
    <name evidence="2" type="ORF">Acr_00g0073280</name>
</gene>
<reference evidence="3" key="1">
    <citation type="submission" date="2019-07" db="EMBL/GenBank/DDBJ databases">
        <title>De Novo Assembly of kiwifruit Actinidia rufa.</title>
        <authorList>
            <person name="Sugita-Konishi S."/>
            <person name="Sato K."/>
            <person name="Mori E."/>
            <person name="Abe Y."/>
            <person name="Kisaki G."/>
            <person name="Hamano K."/>
            <person name="Suezawa K."/>
            <person name="Otani M."/>
            <person name="Fukuda T."/>
            <person name="Manabe T."/>
            <person name="Gomi K."/>
            <person name="Tabuchi M."/>
            <person name="Akimitsu K."/>
            <person name="Kataoka I."/>
        </authorList>
    </citation>
    <scope>NUCLEOTIDE SEQUENCE [LARGE SCALE GENOMIC DNA]</scope>
    <source>
        <strain evidence="3">cv. Fuchu</strain>
    </source>
</reference>
<evidence type="ECO:0000313" key="3">
    <source>
        <dbReference type="Proteomes" id="UP000585474"/>
    </source>
</evidence>
<feature type="compositionally biased region" description="Basic and acidic residues" evidence="1">
    <location>
        <begin position="46"/>
        <end position="79"/>
    </location>
</feature>
<dbReference type="Proteomes" id="UP000585474">
    <property type="component" value="Unassembled WGS sequence"/>
</dbReference>
<keyword evidence="3" id="KW-1185">Reference proteome</keyword>
<dbReference type="EMBL" id="BJWL01000369">
    <property type="protein sequence ID" value="GFS41249.1"/>
    <property type="molecule type" value="Genomic_DNA"/>
</dbReference>
<dbReference type="AlphaFoldDB" id="A0A7J0DSI9"/>
<feature type="region of interest" description="Disordered" evidence="1">
    <location>
        <begin position="1"/>
        <end position="93"/>
    </location>
</feature>
<evidence type="ECO:0000256" key="1">
    <source>
        <dbReference type="SAM" id="MobiDB-lite"/>
    </source>
</evidence>
<organism evidence="2 3">
    <name type="scientific">Actinidia rufa</name>
    <dbReference type="NCBI Taxonomy" id="165716"/>
    <lineage>
        <taxon>Eukaryota</taxon>
        <taxon>Viridiplantae</taxon>
        <taxon>Streptophyta</taxon>
        <taxon>Embryophyta</taxon>
        <taxon>Tracheophyta</taxon>
        <taxon>Spermatophyta</taxon>
        <taxon>Magnoliopsida</taxon>
        <taxon>eudicotyledons</taxon>
        <taxon>Gunneridae</taxon>
        <taxon>Pentapetalae</taxon>
        <taxon>asterids</taxon>
        <taxon>Ericales</taxon>
        <taxon>Actinidiaceae</taxon>
        <taxon>Actinidia</taxon>
    </lineage>
</organism>
<feature type="compositionally biased region" description="Acidic residues" evidence="1">
    <location>
        <begin position="18"/>
        <end position="27"/>
    </location>
</feature>
<evidence type="ECO:0000313" key="2">
    <source>
        <dbReference type="EMBL" id="GFS41249.1"/>
    </source>
</evidence>
<sequence>MLSDADYAPGKPSMKDTEGDEQEDDWADQTMHWTRERDYSGGTNERVPESHRKRSKEEAREEVSRRRSQRSGEEVKEEISADDGGGQNPEVAL</sequence>
<protein>
    <submittedName>
        <fullName evidence="2">Uncharacterized protein</fullName>
    </submittedName>
</protein>
<comment type="caution">
    <text evidence="2">The sequence shown here is derived from an EMBL/GenBank/DDBJ whole genome shotgun (WGS) entry which is preliminary data.</text>
</comment>